<dbReference type="PROSITE" id="PS00905">
    <property type="entry name" value="GTP1_OBG"/>
    <property type="match status" value="1"/>
</dbReference>
<dbReference type="RefSeq" id="WP_393971606.1">
    <property type="nucleotide sequence ID" value="NZ_CP133772.1"/>
</dbReference>
<protein>
    <submittedName>
        <fullName evidence="5">YchF-related putative GTPase</fullName>
    </submittedName>
</protein>
<dbReference type="PROSITE" id="PS51880">
    <property type="entry name" value="TGS"/>
    <property type="match status" value="1"/>
</dbReference>
<dbReference type="NCBIfam" id="NF007171">
    <property type="entry name" value="PRK09602.1"/>
    <property type="match status" value="1"/>
</dbReference>
<dbReference type="InterPro" id="IPR006073">
    <property type="entry name" value="GTP-bd"/>
</dbReference>
<sequence length="388" mass="42953">MLKIGLIGKPNAGKSTVYSALTSNTVDIANYPFTTVKANLGIALIPTPCPEKIIGKKCKPREGTCINGTRYVPIEIIDVPGLIEGASEGKGMGNEFLDNIRDADALIHIFDLSDFPISNGGTSPGYDEFLGIEMEMVKWLSSKISRDWERFAKKADSSDERIERSLLKKIGSMGINEKQIAVILGRSAYPSKLTLWSQDDFVQLSRDILFVSKSLIPLGNKADLIDEKTAYRIRSIVNNCTMVSGDYELAMQKAFSHSMISSLESNFEISGNVPEKIKMALEKIRSFFSEKWVSRINEFLASVVTDRLKYIVVFPVYDESQWTDKAGNILPDAFLVPEGTTALELAFRIHTDIGNGFIRAIDAKTRRVVGKDHVLSDGDIIRIVAKAS</sequence>
<evidence type="ECO:0000256" key="1">
    <source>
        <dbReference type="ARBA" id="ARBA00022741"/>
    </source>
</evidence>
<dbReference type="AlphaFoldDB" id="A0AAX4NE94"/>
<reference evidence="5 6" key="1">
    <citation type="submission" date="2023-09" db="EMBL/GenBank/DDBJ databases">
        <authorList>
            <person name="Golyshina O.V."/>
            <person name="Lunev E.A."/>
            <person name="Bargiela R."/>
            <person name="Gaines M.C."/>
            <person name="Daum B."/>
            <person name="Bale N.J."/>
            <person name="Koenen M."/>
            <person name="Sinninghe Damst J.S."/>
            <person name="Yakimov M."/>
            <person name="Golyshin P.N."/>
        </authorList>
    </citation>
    <scope>NUCLEOTIDE SEQUENCE [LARGE SCALE GENOMIC DNA]</scope>
    <source>
        <strain evidence="5 6">M1</strain>
    </source>
</reference>
<dbReference type="EMBL" id="CP133772">
    <property type="protein sequence ID" value="WYX99638.1"/>
    <property type="molecule type" value="Genomic_DNA"/>
</dbReference>
<dbReference type="Pfam" id="PF08438">
    <property type="entry name" value="YGR210-like_G4"/>
    <property type="match status" value="1"/>
</dbReference>
<dbReference type="Gene3D" id="3.10.20.30">
    <property type="match status" value="1"/>
</dbReference>
<dbReference type="Proteomes" id="UP001451606">
    <property type="component" value="Chromosome"/>
</dbReference>
<dbReference type="InterPro" id="IPR012675">
    <property type="entry name" value="Beta-grasp_dom_sf"/>
</dbReference>
<dbReference type="InterPro" id="IPR027417">
    <property type="entry name" value="P-loop_NTPase"/>
</dbReference>
<dbReference type="PANTHER" id="PTHR23305:SF1">
    <property type="entry name" value="OBG-TYPE G DOMAIN-CONTAINING PROTEIN"/>
    <property type="match status" value="1"/>
</dbReference>
<dbReference type="InterPro" id="IPR031167">
    <property type="entry name" value="G_OBG"/>
</dbReference>
<dbReference type="GO" id="GO:0016887">
    <property type="term" value="F:ATP hydrolysis activity"/>
    <property type="evidence" value="ECO:0007669"/>
    <property type="project" value="TreeGrafter"/>
</dbReference>
<dbReference type="GO" id="GO:0005525">
    <property type="term" value="F:GTP binding"/>
    <property type="evidence" value="ECO:0007669"/>
    <property type="project" value="UniProtKB-KW"/>
</dbReference>
<dbReference type="InterPro" id="IPR013646">
    <property type="entry name" value="YGR210-like_G4"/>
</dbReference>
<proteinExistence type="predicted"/>
<dbReference type="InterPro" id="IPR012676">
    <property type="entry name" value="TGS-like"/>
</dbReference>
<dbReference type="Gene3D" id="1.10.8.470">
    <property type="match status" value="1"/>
</dbReference>
<dbReference type="CDD" id="cd01669">
    <property type="entry name" value="TGS_MJ1332_like"/>
    <property type="match status" value="1"/>
</dbReference>
<feature type="domain" description="TGS" evidence="4">
    <location>
        <begin position="307"/>
        <end position="385"/>
    </location>
</feature>
<evidence type="ECO:0000313" key="5">
    <source>
        <dbReference type="EMBL" id="WYX99638.1"/>
    </source>
</evidence>
<feature type="domain" description="OBG-type G" evidence="3">
    <location>
        <begin position="2"/>
        <end position="119"/>
    </location>
</feature>
<dbReference type="GO" id="GO:0005737">
    <property type="term" value="C:cytoplasm"/>
    <property type="evidence" value="ECO:0007669"/>
    <property type="project" value="TreeGrafter"/>
</dbReference>
<name>A0AAX4NE94_9ARCH</name>
<dbReference type="Pfam" id="PF01926">
    <property type="entry name" value="MMR_HSR1"/>
    <property type="match status" value="1"/>
</dbReference>
<dbReference type="KEGG" id="omr:OXIME_000173"/>
<evidence type="ECO:0000259" key="3">
    <source>
        <dbReference type="PROSITE" id="PS51710"/>
    </source>
</evidence>
<evidence type="ECO:0000256" key="2">
    <source>
        <dbReference type="ARBA" id="ARBA00023134"/>
    </source>
</evidence>
<dbReference type="PROSITE" id="PS51710">
    <property type="entry name" value="G_OBG"/>
    <property type="match status" value="1"/>
</dbReference>
<keyword evidence="2" id="KW-0342">GTP-binding</keyword>
<dbReference type="Pfam" id="PF02824">
    <property type="entry name" value="TGS"/>
    <property type="match status" value="1"/>
</dbReference>
<evidence type="ECO:0000313" key="6">
    <source>
        <dbReference type="Proteomes" id="UP001451606"/>
    </source>
</evidence>
<dbReference type="PANTHER" id="PTHR23305">
    <property type="entry name" value="OBG GTPASE FAMILY"/>
    <property type="match status" value="1"/>
</dbReference>
<keyword evidence="6" id="KW-1185">Reference proteome</keyword>
<keyword evidence="1" id="KW-0547">Nucleotide-binding</keyword>
<evidence type="ECO:0000259" key="4">
    <source>
        <dbReference type="PROSITE" id="PS51880"/>
    </source>
</evidence>
<dbReference type="GeneID" id="95966897"/>
<dbReference type="SUPFAM" id="SSF52540">
    <property type="entry name" value="P-loop containing nucleoside triphosphate hydrolases"/>
    <property type="match status" value="1"/>
</dbReference>
<accession>A0AAX4NE94</accession>
<dbReference type="InterPro" id="IPR006074">
    <property type="entry name" value="GTP1-OBG_CS"/>
</dbReference>
<dbReference type="InterPro" id="IPR004095">
    <property type="entry name" value="TGS"/>
</dbReference>
<dbReference type="Gene3D" id="3.40.50.300">
    <property type="entry name" value="P-loop containing nucleotide triphosphate hydrolases"/>
    <property type="match status" value="1"/>
</dbReference>
<dbReference type="PRINTS" id="PR00326">
    <property type="entry name" value="GTP1OBG"/>
</dbReference>
<dbReference type="SUPFAM" id="SSF81271">
    <property type="entry name" value="TGS-like"/>
    <property type="match status" value="1"/>
</dbReference>
<gene>
    <name evidence="5" type="primary">ychF</name>
    <name evidence="5" type="ORF">OXIME_000173</name>
</gene>
<organism evidence="5 6">
    <name type="scientific">Oxyplasma meridianum</name>
    <dbReference type="NCBI Taxonomy" id="3073602"/>
    <lineage>
        <taxon>Archaea</taxon>
        <taxon>Methanobacteriati</taxon>
        <taxon>Thermoplasmatota</taxon>
        <taxon>Thermoplasmata</taxon>
        <taxon>Thermoplasmatales</taxon>
        <taxon>Thermoplasmataceae</taxon>
        <taxon>Oxyplasma</taxon>
    </lineage>
</organism>